<dbReference type="InterPro" id="IPR016181">
    <property type="entry name" value="Acyl_CoA_acyltransferase"/>
</dbReference>
<dbReference type="InterPro" id="IPR000182">
    <property type="entry name" value="GNAT_dom"/>
</dbReference>
<keyword evidence="2" id="KW-0808">Transferase</keyword>
<evidence type="ECO:0000313" key="2">
    <source>
        <dbReference type="EMBL" id="PRY79491.1"/>
    </source>
</evidence>
<dbReference type="PANTHER" id="PTHR43792">
    <property type="entry name" value="GNAT FAMILY, PUTATIVE (AFU_ORTHOLOGUE AFUA_3G00765)-RELATED-RELATED"/>
    <property type="match status" value="1"/>
</dbReference>
<dbReference type="AlphaFoldDB" id="A0A2T0W2P6"/>
<gene>
    <name evidence="2" type="ORF">CLV80_102134</name>
</gene>
<feature type="domain" description="N-acetyltransferase" evidence="1">
    <location>
        <begin position="9"/>
        <end position="145"/>
    </location>
</feature>
<dbReference type="Pfam" id="PF13302">
    <property type="entry name" value="Acetyltransf_3"/>
    <property type="match status" value="1"/>
</dbReference>
<dbReference type="OrthoDB" id="6293260at2"/>
<evidence type="ECO:0000259" key="1">
    <source>
        <dbReference type="Pfam" id="PF13302"/>
    </source>
</evidence>
<reference evidence="2 3" key="1">
    <citation type="submission" date="2018-03" db="EMBL/GenBank/DDBJ databases">
        <title>Genomic Encyclopedia of Archaeal and Bacterial Type Strains, Phase II (KMG-II): from individual species to whole genera.</title>
        <authorList>
            <person name="Goeker M."/>
        </authorList>
    </citation>
    <scope>NUCLEOTIDE SEQUENCE [LARGE SCALE GENOMIC DNA]</scope>
    <source>
        <strain evidence="2 3">DSM 101533</strain>
    </source>
</reference>
<proteinExistence type="predicted"/>
<dbReference type="PANTHER" id="PTHR43792:SF1">
    <property type="entry name" value="N-ACETYLTRANSFERASE DOMAIN-CONTAINING PROTEIN"/>
    <property type="match status" value="1"/>
</dbReference>
<dbReference type="GO" id="GO:0016747">
    <property type="term" value="F:acyltransferase activity, transferring groups other than amino-acyl groups"/>
    <property type="evidence" value="ECO:0007669"/>
    <property type="project" value="InterPro"/>
</dbReference>
<protein>
    <submittedName>
        <fullName evidence="2">Ribosomal-protein-alanine N-acetyltransferase</fullName>
    </submittedName>
</protein>
<accession>A0A2T0W2P6</accession>
<keyword evidence="3" id="KW-1185">Reference proteome</keyword>
<comment type="caution">
    <text evidence="2">The sequence shown here is derived from an EMBL/GenBank/DDBJ whole genome shotgun (WGS) entry which is preliminary data.</text>
</comment>
<dbReference type="SUPFAM" id="SSF55729">
    <property type="entry name" value="Acyl-CoA N-acyltransferases (Nat)"/>
    <property type="match status" value="1"/>
</dbReference>
<dbReference type="Proteomes" id="UP000238007">
    <property type="component" value="Unassembled WGS sequence"/>
</dbReference>
<dbReference type="EMBL" id="PVTP01000002">
    <property type="protein sequence ID" value="PRY79491.1"/>
    <property type="molecule type" value="Genomic_DNA"/>
</dbReference>
<name>A0A2T0W2P6_9RHOB</name>
<sequence>MIPVLQTERLTLRAPEWRDFDDYAEFRGSDRTKLLGGPFTRAQAFTQLAEIAGHWVLRGFGRWIVADRETDLALGVVGLYYPEGWPEPEIAWSLFENGEGRGIAHEAALAARNYAYQTLGWTTAISLIDPTNSRSVALAKRMGCTDGETYHHETLGKMYIWRHPSPDAVDANTTFNHDPSKGTSHV</sequence>
<evidence type="ECO:0000313" key="3">
    <source>
        <dbReference type="Proteomes" id="UP000238007"/>
    </source>
</evidence>
<dbReference type="RefSeq" id="WP_106354714.1">
    <property type="nucleotide sequence ID" value="NZ_PVTP01000002.1"/>
</dbReference>
<organism evidence="2 3">
    <name type="scientific">Yoonia maritima</name>
    <dbReference type="NCBI Taxonomy" id="1435347"/>
    <lineage>
        <taxon>Bacteria</taxon>
        <taxon>Pseudomonadati</taxon>
        <taxon>Pseudomonadota</taxon>
        <taxon>Alphaproteobacteria</taxon>
        <taxon>Rhodobacterales</taxon>
        <taxon>Paracoccaceae</taxon>
        <taxon>Yoonia</taxon>
    </lineage>
</organism>
<dbReference type="Gene3D" id="3.40.630.30">
    <property type="match status" value="1"/>
</dbReference>
<dbReference type="InterPro" id="IPR051531">
    <property type="entry name" value="N-acetyltransferase"/>
</dbReference>